<comment type="caution">
    <text evidence="2">The sequence shown here is derived from an EMBL/GenBank/DDBJ whole genome shotgun (WGS) entry which is preliminary data.</text>
</comment>
<dbReference type="InterPro" id="IPR040624">
    <property type="entry name" value="HalOD1"/>
</dbReference>
<dbReference type="Proteomes" id="UP000011602">
    <property type="component" value="Unassembled WGS sequence"/>
</dbReference>
<gene>
    <name evidence="2" type="ORF">C493_07549</name>
</gene>
<accession>L9XAT0</accession>
<proteinExistence type="predicted"/>
<evidence type="ECO:0000313" key="3">
    <source>
        <dbReference type="Proteomes" id="UP000011602"/>
    </source>
</evidence>
<protein>
    <recommendedName>
        <fullName evidence="1">Halobacterial output domain-containing protein</fullName>
    </recommendedName>
</protein>
<keyword evidence="3" id="KW-1185">Reference proteome</keyword>
<dbReference type="AlphaFoldDB" id="L9XAT0"/>
<evidence type="ECO:0000313" key="2">
    <source>
        <dbReference type="EMBL" id="ELY57728.1"/>
    </source>
</evidence>
<organism evidence="2 3">
    <name type="scientific">Natronolimnohabitans innermongolicus JCM 12255</name>
    <dbReference type="NCBI Taxonomy" id="1227499"/>
    <lineage>
        <taxon>Archaea</taxon>
        <taxon>Methanobacteriati</taxon>
        <taxon>Methanobacteriota</taxon>
        <taxon>Stenosarchaea group</taxon>
        <taxon>Halobacteria</taxon>
        <taxon>Halobacteriales</taxon>
        <taxon>Natrialbaceae</taxon>
        <taxon>Natronolimnohabitans</taxon>
    </lineage>
</organism>
<dbReference type="eggNOG" id="arCOG08928">
    <property type="taxonomic scope" value="Archaea"/>
</dbReference>
<dbReference type="OrthoDB" id="271604at2157"/>
<reference evidence="2 3" key="1">
    <citation type="journal article" date="2014" name="PLoS Genet.">
        <title>Phylogenetically driven sequencing of extremely halophilic archaea reveals strategies for static and dynamic osmo-response.</title>
        <authorList>
            <person name="Becker E.A."/>
            <person name="Seitzer P.M."/>
            <person name="Tritt A."/>
            <person name="Larsen D."/>
            <person name="Krusor M."/>
            <person name="Yao A.I."/>
            <person name="Wu D."/>
            <person name="Madern D."/>
            <person name="Eisen J.A."/>
            <person name="Darling A.E."/>
            <person name="Facciotti M.T."/>
        </authorList>
    </citation>
    <scope>NUCLEOTIDE SEQUENCE [LARGE SCALE GENOMIC DNA]</scope>
    <source>
        <strain evidence="2 3">JCM 12255</strain>
    </source>
</reference>
<name>L9XAT0_9EURY</name>
<feature type="domain" description="Halobacterial output" evidence="1">
    <location>
        <begin position="12"/>
        <end position="73"/>
    </location>
</feature>
<dbReference type="Pfam" id="PF18545">
    <property type="entry name" value="HalOD1"/>
    <property type="match status" value="1"/>
</dbReference>
<evidence type="ECO:0000259" key="1">
    <source>
        <dbReference type="Pfam" id="PF18545"/>
    </source>
</evidence>
<sequence>MEHGCYRWEHDAESVAVAVADAVSSVTNVPHDELEPIHDRVDGDALNALVERSDDIRICFEYAGFDVEVRTDEIRLTERP</sequence>
<dbReference type="RefSeq" id="WP_007258811.1">
    <property type="nucleotide sequence ID" value="NZ_AOHZ01000040.1"/>
</dbReference>
<dbReference type="EMBL" id="AOHZ01000040">
    <property type="protein sequence ID" value="ELY57728.1"/>
    <property type="molecule type" value="Genomic_DNA"/>
</dbReference>